<dbReference type="SMART" id="SM00100">
    <property type="entry name" value="cNMP"/>
    <property type="match status" value="1"/>
</dbReference>
<dbReference type="AlphaFoldDB" id="A0AAE5AV16"/>
<evidence type="ECO:0000259" key="4">
    <source>
        <dbReference type="SMART" id="SM00100"/>
    </source>
</evidence>
<keyword evidence="1" id="KW-0805">Transcription regulation</keyword>
<comment type="caution">
    <text evidence="5">The sequence shown here is derived from an EMBL/GenBank/DDBJ whole genome shotgun (WGS) entry which is preliminary data.</text>
</comment>
<dbReference type="SUPFAM" id="SSF51206">
    <property type="entry name" value="cAMP-binding domain-like"/>
    <property type="match status" value="1"/>
</dbReference>
<reference evidence="5 6" key="1">
    <citation type="submission" date="2019-12" db="EMBL/GenBank/DDBJ databases">
        <title>Whole-genome sequencing of Allorhizobium vitis.</title>
        <authorList>
            <person name="Gan H.M."/>
            <person name="Szegedi E."/>
            <person name="Burr T."/>
            <person name="Savka M.A."/>
        </authorList>
    </citation>
    <scope>NUCLEOTIDE SEQUENCE [LARGE SCALE GENOMIC DNA]</scope>
    <source>
        <strain evidence="5 6">CG989</strain>
    </source>
</reference>
<dbReference type="Gene3D" id="2.60.120.10">
    <property type="entry name" value="Jelly Rolls"/>
    <property type="match status" value="1"/>
</dbReference>
<name>A0AAE5AV16_AGRVI</name>
<keyword evidence="2" id="KW-0238">DNA-binding</keyword>
<dbReference type="GO" id="GO:0003677">
    <property type="term" value="F:DNA binding"/>
    <property type="evidence" value="ECO:0007669"/>
    <property type="project" value="UniProtKB-KW"/>
</dbReference>
<sequence length="253" mass="28038">MLAPNHSARTGTETDTPVRNRLLGLLAPDDLAAIAPALEPVNLPQGLVLSQPHDIDQYCYFPVSGVGSTVIVSPVGNQSEVGLFGREGMSPASALLDSDRNPCRVIMQVAGTGLRLETRRLVDLMDSRPSMRRLLLRWAYVVNMQMAFTAQSNAIHSIDKRLARWILMCHDRLDGDELSLTHEFLSIMLAVRRSSVTASLHVLEGERLIYAERKAIRIRDRAGLEAFAADAYGPVEQEYQRLLGPMRDPPLEV</sequence>
<proteinExistence type="predicted"/>
<organism evidence="5 6">
    <name type="scientific">Agrobacterium vitis</name>
    <name type="common">Rhizobium vitis</name>
    <dbReference type="NCBI Taxonomy" id="373"/>
    <lineage>
        <taxon>Bacteria</taxon>
        <taxon>Pseudomonadati</taxon>
        <taxon>Pseudomonadota</taxon>
        <taxon>Alphaproteobacteria</taxon>
        <taxon>Hyphomicrobiales</taxon>
        <taxon>Rhizobiaceae</taxon>
        <taxon>Rhizobium/Agrobacterium group</taxon>
        <taxon>Agrobacterium</taxon>
    </lineage>
</organism>
<dbReference type="Pfam" id="PF13545">
    <property type="entry name" value="HTH_Crp_2"/>
    <property type="match status" value="1"/>
</dbReference>
<dbReference type="InterPro" id="IPR036388">
    <property type="entry name" value="WH-like_DNA-bd_sf"/>
</dbReference>
<dbReference type="InterPro" id="IPR012318">
    <property type="entry name" value="HTH_CRP"/>
</dbReference>
<accession>A0AAE5AV16</accession>
<feature type="domain" description="Cyclic nucleotide-binding" evidence="4">
    <location>
        <begin position="22"/>
        <end position="140"/>
    </location>
</feature>
<dbReference type="InterPro" id="IPR036390">
    <property type="entry name" value="WH_DNA-bd_sf"/>
</dbReference>
<gene>
    <name evidence="5" type="ORF">GOZ95_03750</name>
</gene>
<evidence type="ECO:0000313" key="6">
    <source>
        <dbReference type="Proteomes" id="UP000436692"/>
    </source>
</evidence>
<keyword evidence="3" id="KW-0804">Transcription</keyword>
<dbReference type="InterPro" id="IPR014710">
    <property type="entry name" value="RmlC-like_jellyroll"/>
</dbReference>
<dbReference type="InterPro" id="IPR018490">
    <property type="entry name" value="cNMP-bd_dom_sf"/>
</dbReference>
<dbReference type="EMBL" id="WPHM01000002">
    <property type="protein sequence ID" value="MUZ56572.1"/>
    <property type="molecule type" value="Genomic_DNA"/>
</dbReference>
<evidence type="ECO:0000256" key="3">
    <source>
        <dbReference type="ARBA" id="ARBA00023163"/>
    </source>
</evidence>
<dbReference type="CDD" id="cd00038">
    <property type="entry name" value="CAP_ED"/>
    <property type="match status" value="1"/>
</dbReference>
<evidence type="ECO:0000313" key="5">
    <source>
        <dbReference type="EMBL" id="MUZ56572.1"/>
    </source>
</evidence>
<dbReference type="InterPro" id="IPR000595">
    <property type="entry name" value="cNMP-bd_dom"/>
</dbReference>
<dbReference type="SUPFAM" id="SSF46785">
    <property type="entry name" value="Winged helix' DNA-binding domain"/>
    <property type="match status" value="1"/>
</dbReference>
<dbReference type="Gene3D" id="1.10.10.10">
    <property type="entry name" value="Winged helix-like DNA-binding domain superfamily/Winged helix DNA-binding domain"/>
    <property type="match status" value="1"/>
</dbReference>
<dbReference type="GO" id="GO:0006355">
    <property type="term" value="P:regulation of DNA-templated transcription"/>
    <property type="evidence" value="ECO:0007669"/>
    <property type="project" value="InterPro"/>
</dbReference>
<evidence type="ECO:0000256" key="1">
    <source>
        <dbReference type="ARBA" id="ARBA00023015"/>
    </source>
</evidence>
<evidence type="ECO:0000256" key="2">
    <source>
        <dbReference type="ARBA" id="ARBA00023125"/>
    </source>
</evidence>
<protein>
    <submittedName>
        <fullName evidence="5">Helix-turn-helix domain-containing protein</fullName>
    </submittedName>
</protein>
<dbReference type="Proteomes" id="UP000436692">
    <property type="component" value="Unassembled WGS sequence"/>
</dbReference>